<organism evidence="1 2">
    <name type="scientific">Cordyceps javanica</name>
    <dbReference type="NCBI Taxonomy" id="43265"/>
    <lineage>
        <taxon>Eukaryota</taxon>
        <taxon>Fungi</taxon>
        <taxon>Dikarya</taxon>
        <taxon>Ascomycota</taxon>
        <taxon>Pezizomycotina</taxon>
        <taxon>Sordariomycetes</taxon>
        <taxon>Hypocreomycetidae</taxon>
        <taxon>Hypocreales</taxon>
        <taxon>Cordycipitaceae</taxon>
        <taxon>Cordyceps</taxon>
    </lineage>
</organism>
<name>A0A545V816_9HYPO</name>
<sequence>MRYGSTFSSQTQPRVSQRSLVTSFLIDSPLCAPPFINPPSKTSRGHGSCDGHLGRSAPQVPSLGGGLHAFMTFPWMVQPSRVASMTAPASSDQFPHALYPLFFFFFFFLHVDRHAKCAPLSLYSHENRDKQCSVEFLSSWRFLPDSCTVQTFTATANERAAKI</sequence>
<reference evidence="1 2" key="1">
    <citation type="journal article" date="2019" name="Appl. Microbiol. Biotechnol.">
        <title>Genome sequence of Isaria javanica and comparative genome analysis insights into family S53 peptidase evolution in fungal entomopathogens.</title>
        <authorList>
            <person name="Lin R."/>
            <person name="Zhang X."/>
            <person name="Xin B."/>
            <person name="Zou M."/>
            <person name="Gao Y."/>
            <person name="Qin F."/>
            <person name="Hu Q."/>
            <person name="Xie B."/>
            <person name="Cheng X."/>
        </authorList>
    </citation>
    <scope>NUCLEOTIDE SEQUENCE [LARGE SCALE GENOMIC DNA]</scope>
    <source>
        <strain evidence="1 2">IJ1G</strain>
    </source>
</reference>
<gene>
    <name evidence="1" type="ORF">IF1G_03591</name>
</gene>
<keyword evidence="2" id="KW-1185">Reference proteome</keyword>
<dbReference type="AlphaFoldDB" id="A0A545V816"/>
<evidence type="ECO:0000313" key="2">
    <source>
        <dbReference type="Proteomes" id="UP000315783"/>
    </source>
</evidence>
<comment type="caution">
    <text evidence="1">The sequence shown here is derived from an EMBL/GenBank/DDBJ whole genome shotgun (WGS) entry which is preliminary data.</text>
</comment>
<dbReference type="Proteomes" id="UP000315783">
    <property type="component" value="Unassembled WGS sequence"/>
</dbReference>
<proteinExistence type="predicted"/>
<dbReference type="EMBL" id="SPUK01000004">
    <property type="protein sequence ID" value="TQV97848.1"/>
    <property type="molecule type" value="Genomic_DNA"/>
</dbReference>
<accession>A0A545V816</accession>
<protein>
    <submittedName>
        <fullName evidence="1">Uncharacterized protein</fullName>
    </submittedName>
</protein>
<evidence type="ECO:0000313" key="1">
    <source>
        <dbReference type="EMBL" id="TQV97848.1"/>
    </source>
</evidence>